<keyword evidence="4" id="KW-0804">Transcription</keyword>
<evidence type="ECO:0000256" key="4">
    <source>
        <dbReference type="ARBA" id="ARBA00023163"/>
    </source>
</evidence>
<feature type="domain" description="HTH luxR-type" evidence="6">
    <location>
        <begin position="152"/>
        <end position="217"/>
    </location>
</feature>
<evidence type="ECO:0000256" key="1">
    <source>
        <dbReference type="ARBA" id="ARBA00022553"/>
    </source>
</evidence>
<name>A0ABU7FJI3_9ACTN</name>
<accession>A0ABU7FJI3</accession>
<sequence>MSPSRSPQPVRILLCDDHAVVRAGLHALLSNRDDMKVVGEAASGEEAVAVAARVHPDVILMDLQLDAGPDGIATTRKLLAQAAAAPEMPTPRVLVLTMFDTHADITRAIKAGATGYLLKADNPQALYDAINAAAAGRTTLSGPVTDLVLSHLHTPPPALSERERHILRQLAEGHTNREIARALFLSETTVKSHLSRIFNKLNVQTRTAAVTKAAEQRLLD</sequence>
<reference evidence="8" key="1">
    <citation type="submission" date="2024-01" db="EMBL/GenBank/DDBJ databases">
        <title>First draft genome sequence data of TA4-1, the type strain of Gram-positive actinobacterium Streptomyces chiangmaiensis.</title>
        <authorList>
            <person name="Yasawong M."/>
            <person name="Nantapong N."/>
        </authorList>
    </citation>
    <scope>NUCLEOTIDE SEQUENCE</scope>
    <source>
        <strain evidence="8">TA4-1</strain>
    </source>
</reference>
<feature type="modified residue" description="4-aspartylphosphate" evidence="5">
    <location>
        <position position="62"/>
    </location>
</feature>
<keyword evidence="3" id="KW-0238">DNA-binding</keyword>
<comment type="caution">
    <text evidence="8">The sequence shown here is derived from an EMBL/GenBank/DDBJ whole genome shotgun (WGS) entry which is preliminary data.</text>
</comment>
<proteinExistence type="predicted"/>
<dbReference type="RefSeq" id="WP_329508475.1">
    <property type="nucleotide sequence ID" value="NZ_BAAAYZ010000167.1"/>
</dbReference>
<dbReference type="SUPFAM" id="SSF52172">
    <property type="entry name" value="CheY-like"/>
    <property type="match status" value="1"/>
</dbReference>
<evidence type="ECO:0000259" key="6">
    <source>
        <dbReference type="PROSITE" id="PS50043"/>
    </source>
</evidence>
<gene>
    <name evidence="8" type="ORF">VXC91_18870</name>
</gene>
<protein>
    <submittedName>
        <fullName evidence="8">Response regulator transcription factor</fullName>
    </submittedName>
</protein>
<dbReference type="PRINTS" id="PR00038">
    <property type="entry name" value="HTHLUXR"/>
</dbReference>
<evidence type="ECO:0000313" key="9">
    <source>
        <dbReference type="Proteomes" id="UP001333996"/>
    </source>
</evidence>
<dbReference type="Proteomes" id="UP001333996">
    <property type="component" value="Unassembled WGS sequence"/>
</dbReference>
<dbReference type="InterPro" id="IPR001789">
    <property type="entry name" value="Sig_transdc_resp-reg_receiver"/>
</dbReference>
<evidence type="ECO:0000256" key="3">
    <source>
        <dbReference type="ARBA" id="ARBA00023125"/>
    </source>
</evidence>
<feature type="domain" description="Response regulatory" evidence="7">
    <location>
        <begin position="11"/>
        <end position="134"/>
    </location>
</feature>
<dbReference type="SMART" id="SM00448">
    <property type="entry name" value="REC"/>
    <property type="match status" value="1"/>
</dbReference>
<dbReference type="InterPro" id="IPR016032">
    <property type="entry name" value="Sig_transdc_resp-reg_C-effctor"/>
</dbReference>
<dbReference type="Pfam" id="PF00072">
    <property type="entry name" value="Response_reg"/>
    <property type="match status" value="1"/>
</dbReference>
<dbReference type="Gene3D" id="3.40.50.2300">
    <property type="match status" value="1"/>
</dbReference>
<dbReference type="CDD" id="cd17535">
    <property type="entry name" value="REC_NarL-like"/>
    <property type="match status" value="1"/>
</dbReference>
<dbReference type="PROSITE" id="PS00622">
    <property type="entry name" value="HTH_LUXR_1"/>
    <property type="match status" value="1"/>
</dbReference>
<dbReference type="InterPro" id="IPR011006">
    <property type="entry name" value="CheY-like_superfamily"/>
</dbReference>
<dbReference type="InterPro" id="IPR039420">
    <property type="entry name" value="WalR-like"/>
</dbReference>
<evidence type="ECO:0000313" key="8">
    <source>
        <dbReference type="EMBL" id="MED7823988.1"/>
    </source>
</evidence>
<keyword evidence="1 5" id="KW-0597">Phosphoprotein</keyword>
<keyword evidence="9" id="KW-1185">Reference proteome</keyword>
<dbReference type="SUPFAM" id="SSF46894">
    <property type="entry name" value="C-terminal effector domain of the bipartite response regulators"/>
    <property type="match status" value="1"/>
</dbReference>
<dbReference type="InterPro" id="IPR058245">
    <property type="entry name" value="NreC/VraR/RcsB-like_REC"/>
</dbReference>
<dbReference type="PROSITE" id="PS50043">
    <property type="entry name" value="HTH_LUXR_2"/>
    <property type="match status" value="1"/>
</dbReference>
<dbReference type="EMBL" id="JAYWVC010000059">
    <property type="protein sequence ID" value="MED7823988.1"/>
    <property type="molecule type" value="Genomic_DNA"/>
</dbReference>
<dbReference type="Pfam" id="PF00196">
    <property type="entry name" value="GerE"/>
    <property type="match status" value="1"/>
</dbReference>
<dbReference type="PANTHER" id="PTHR43214:SF24">
    <property type="entry name" value="TRANSCRIPTIONAL REGULATORY PROTEIN NARL-RELATED"/>
    <property type="match status" value="1"/>
</dbReference>
<dbReference type="CDD" id="cd06170">
    <property type="entry name" value="LuxR_C_like"/>
    <property type="match status" value="1"/>
</dbReference>
<evidence type="ECO:0000256" key="2">
    <source>
        <dbReference type="ARBA" id="ARBA00023015"/>
    </source>
</evidence>
<evidence type="ECO:0000259" key="7">
    <source>
        <dbReference type="PROSITE" id="PS50110"/>
    </source>
</evidence>
<organism evidence="8 9">
    <name type="scientific">Streptomyces chiangmaiensis</name>
    <dbReference type="NCBI Taxonomy" id="766497"/>
    <lineage>
        <taxon>Bacteria</taxon>
        <taxon>Bacillati</taxon>
        <taxon>Actinomycetota</taxon>
        <taxon>Actinomycetes</taxon>
        <taxon>Kitasatosporales</taxon>
        <taxon>Streptomycetaceae</taxon>
        <taxon>Streptomyces</taxon>
    </lineage>
</organism>
<dbReference type="PROSITE" id="PS50110">
    <property type="entry name" value="RESPONSE_REGULATORY"/>
    <property type="match status" value="1"/>
</dbReference>
<dbReference type="PANTHER" id="PTHR43214">
    <property type="entry name" value="TWO-COMPONENT RESPONSE REGULATOR"/>
    <property type="match status" value="1"/>
</dbReference>
<keyword evidence="2" id="KW-0805">Transcription regulation</keyword>
<dbReference type="SMART" id="SM00421">
    <property type="entry name" value="HTH_LUXR"/>
    <property type="match status" value="1"/>
</dbReference>
<dbReference type="InterPro" id="IPR000792">
    <property type="entry name" value="Tscrpt_reg_LuxR_C"/>
</dbReference>
<evidence type="ECO:0000256" key="5">
    <source>
        <dbReference type="PROSITE-ProRule" id="PRU00169"/>
    </source>
</evidence>